<evidence type="ECO:0000256" key="9">
    <source>
        <dbReference type="RuleBase" id="RU361157"/>
    </source>
</evidence>
<reference evidence="11 12" key="1">
    <citation type="submission" date="2018-01" db="EMBL/GenBank/DDBJ databases">
        <title>Denitrification phenotypes of diverse strains of Pseudomonas stutzeri.</title>
        <authorList>
            <person name="Milligan D.A."/>
            <person name="Bergaust L."/>
            <person name="Bakken L.R."/>
            <person name="Frostegard A."/>
        </authorList>
    </citation>
    <scope>NUCLEOTIDE SEQUENCE [LARGE SCALE GENOMIC DNA]</scope>
    <source>
        <strain evidence="11 12">CCUG 44592</strain>
    </source>
</reference>
<dbReference type="RefSeq" id="WP_102820759.1">
    <property type="nucleotide sequence ID" value="NZ_JAKCMO010000005.1"/>
</dbReference>
<dbReference type="PANTHER" id="PTHR30413:SF10">
    <property type="entry name" value="CAPSULE POLYSACCHARIDE EXPORT INNER-MEMBRANE PROTEIN CTRC"/>
    <property type="match status" value="1"/>
</dbReference>
<keyword evidence="3 9" id="KW-0813">Transport</keyword>
<proteinExistence type="inferred from homology"/>
<dbReference type="Proteomes" id="UP000236003">
    <property type="component" value="Unassembled WGS sequence"/>
</dbReference>
<comment type="caution">
    <text evidence="11">The sequence shown here is derived from an EMBL/GenBank/DDBJ whole genome shotgun (WGS) entry which is preliminary data.</text>
</comment>
<dbReference type="GO" id="GO:0015774">
    <property type="term" value="P:polysaccharide transport"/>
    <property type="evidence" value="ECO:0007669"/>
    <property type="project" value="UniProtKB-KW"/>
</dbReference>
<keyword evidence="4 9" id="KW-1003">Cell membrane</keyword>
<comment type="similarity">
    <text evidence="2 9">Belongs to the ABC-2 integral membrane protein family.</text>
</comment>
<feature type="transmembrane region" description="Helical" evidence="9">
    <location>
        <begin position="67"/>
        <end position="88"/>
    </location>
</feature>
<evidence type="ECO:0000256" key="7">
    <source>
        <dbReference type="ARBA" id="ARBA00023047"/>
    </source>
</evidence>
<keyword evidence="8 9" id="KW-0472">Membrane</keyword>
<dbReference type="EMBL" id="POUM01000010">
    <property type="protein sequence ID" value="PNF59066.1"/>
    <property type="molecule type" value="Genomic_DNA"/>
</dbReference>
<gene>
    <name evidence="11" type="ORF">CXK99_12410</name>
</gene>
<comment type="subcellular location">
    <subcellularLocation>
        <location evidence="9">Cell inner membrane</location>
        <topology evidence="9">Multi-pass membrane protein</topology>
    </subcellularLocation>
    <subcellularLocation>
        <location evidence="1">Cell membrane</location>
        <topology evidence="1">Multi-pass membrane protein</topology>
    </subcellularLocation>
</comment>
<evidence type="ECO:0000313" key="12">
    <source>
        <dbReference type="Proteomes" id="UP000236003"/>
    </source>
</evidence>
<evidence type="ECO:0000256" key="8">
    <source>
        <dbReference type="ARBA" id="ARBA00023136"/>
    </source>
</evidence>
<dbReference type="Pfam" id="PF01061">
    <property type="entry name" value="ABC2_membrane"/>
    <property type="match status" value="1"/>
</dbReference>
<name>A0A2N8RDA7_STUST</name>
<protein>
    <recommendedName>
        <fullName evidence="9">Transport permease protein</fullName>
    </recommendedName>
</protein>
<feature type="transmembrane region" description="Helical" evidence="9">
    <location>
        <begin position="34"/>
        <end position="55"/>
    </location>
</feature>
<evidence type="ECO:0000256" key="3">
    <source>
        <dbReference type="ARBA" id="ARBA00022448"/>
    </source>
</evidence>
<accession>A0A2N8RDA7</accession>
<feature type="transmembrane region" description="Helical" evidence="9">
    <location>
        <begin position="179"/>
        <end position="197"/>
    </location>
</feature>
<organism evidence="11 12">
    <name type="scientific">Stutzerimonas stutzeri</name>
    <name type="common">Pseudomonas stutzeri</name>
    <dbReference type="NCBI Taxonomy" id="316"/>
    <lineage>
        <taxon>Bacteria</taxon>
        <taxon>Pseudomonadati</taxon>
        <taxon>Pseudomonadota</taxon>
        <taxon>Gammaproteobacteria</taxon>
        <taxon>Pseudomonadales</taxon>
        <taxon>Pseudomonadaceae</taxon>
        <taxon>Stutzerimonas</taxon>
    </lineage>
</organism>
<keyword evidence="5 9" id="KW-0812">Transmembrane</keyword>
<evidence type="ECO:0000313" key="11">
    <source>
        <dbReference type="EMBL" id="PNF59066.1"/>
    </source>
</evidence>
<keyword evidence="7" id="KW-0625">Polysaccharide transport</keyword>
<dbReference type="PROSITE" id="PS51012">
    <property type="entry name" value="ABC_TM2"/>
    <property type="match status" value="1"/>
</dbReference>
<feature type="transmembrane region" description="Helical" evidence="9">
    <location>
        <begin position="146"/>
        <end position="172"/>
    </location>
</feature>
<dbReference type="PANTHER" id="PTHR30413">
    <property type="entry name" value="INNER MEMBRANE TRANSPORT PERMEASE"/>
    <property type="match status" value="1"/>
</dbReference>
<feature type="domain" description="ABC transmembrane type-2" evidence="10">
    <location>
        <begin position="32"/>
        <end position="256"/>
    </location>
</feature>
<keyword evidence="6 9" id="KW-1133">Transmembrane helix</keyword>
<feature type="transmembrane region" description="Helical" evidence="9">
    <location>
        <begin position="109"/>
        <end position="134"/>
    </location>
</feature>
<evidence type="ECO:0000256" key="5">
    <source>
        <dbReference type="ARBA" id="ARBA00022692"/>
    </source>
</evidence>
<dbReference type="AlphaFoldDB" id="A0A2N8RDA7"/>
<evidence type="ECO:0000256" key="2">
    <source>
        <dbReference type="ARBA" id="ARBA00007783"/>
    </source>
</evidence>
<evidence type="ECO:0000259" key="10">
    <source>
        <dbReference type="PROSITE" id="PS51012"/>
    </source>
</evidence>
<feature type="transmembrane region" description="Helical" evidence="9">
    <location>
        <begin position="234"/>
        <end position="253"/>
    </location>
</feature>
<dbReference type="InterPro" id="IPR013525">
    <property type="entry name" value="ABC2_TM"/>
</dbReference>
<evidence type="ECO:0000256" key="6">
    <source>
        <dbReference type="ARBA" id="ARBA00022989"/>
    </source>
</evidence>
<dbReference type="GO" id="GO:0140359">
    <property type="term" value="F:ABC-type transporter activity"/>
    <property type="evidence" value="ECO:0007669"/>
    <property type="project" value="InterPro"/>
</dbReference>
<dbReference type="GO" id="GO:0005886">
    <property type="term" value="C:plasma membrane"/>
    <property type="evidence" value="ECO:0007669"/>
    <property type="project" value="UniProtKB-SubCell"/>
</dbReference>
<sequence length="264" mass="29506">MNDTFKALWKSRQFIKSSIRNEFVARVVRSRLGFVWIVLYPLAQVAIYAFVLSALMTAKLPGLQIAYAYPIYLTAGILAWSLFSEVVGRCLNVFIENSNLLKKMAFPRLALPVIVTGSAMANNTLLFLSVLLVFAVLGHSPRLSLFWLPIVTFILLLLALGLGLSLGLLNVFFRDVGQLVNMALQFGFWLTPIVYTLDLLPPVYQEILHLNPVTGIVQSYQAILVFGRAPDWQILLYPALFAIAVLALAAFIYRRAIDEVVDVL</sequence>
<evidence type="ECO:0000256" key="1">
    <source>
        <dbReference type="ARBA" id="ARBA00004651"/>
    </source>
</evidence>
<evidence type="ECO:0000256" key="4">
    <source>
        <dbReference type="ARBA" id="ARBA00022475"/>
    </source>
</evidence>
<dbReference type="GO" id="GO:0015920">
    <property type="term" value="P:lipopolysaccharide transport"/>
    <property type="evidence" value="ECO:0007669"/>
    <property type="project" value="TreeGrafter"/>
</dbReference>
<dbReference type="InterPro" id="IPR047817">
    <property type="entry name" value="ABC2_TM_bact-type"/>
</dbReference>
<keyword evidence="7" id="KW-0762">Sugar transport</keyword>